<proteinExistence type="predicted"/>
<evidence type="ECO:0000313" key="4">
    <source>
        <dbReference type="Proteomes" id="UP000290582"/>
    </source>
</evidence>
<reference evidence="3 4" key="1">
    <citation type="submission" date="2019-01" db="EMBL/GenBank/DDBJ databases">
        <authorList>
            <person name="Ramaprasad A."/>
        </authorList>
    </citation>
    <scope>NUCLEOTIDE SEQUENCE [LARGE SCALE GENOMIC DNA]</scope>
</reference>
<dbReference type="RefSeq" id="XP_008623178.1">
    <property type="nucleotide sequence ID" value="XM_008624956.1"/>
</dbReference>
<dbReference type="AlphaFoldDB" id="A0A449BZF6"/>
<dbReference type="VEuPathDB" id="PlasmoDB:PVVCY_1400670"/>
<evidence type="ECO:0008006" key="5">
    <source>
        <dbReference type="Google" id="ProtNLM"/>
    </source>
</evidence>
<feature type="region of interest" description="Disordered" evidence="2">
    <location>
        <begin position="767"/>
        <end position="789"/>
    </location>
</feature>
<evidence type="ECO:0000313" key="3">
    <source>
        <dbReference type="EMBL" id="VEV58826.1"/>
    </source>
</evidence>
<dbReference type="GO" id="GO:0005829">
    <property type="term" value="C:cytosol"/>
    <property type="evidence" value="ECO:0007669"/>
    <property type="project" value="TreeGrafter"/>
</dbReference>
<dbReference type="Proteomes" id="UP000290582">
    <property type="component" value="Chromosome PVVCY_14"/>
</dbReference>
<dbReference type="EMBL" id="LR215070">
    <property type="protein sequence ID" value="VEV58826.1"/>
    <property type="molecule type" value="Genomic_DNA"/>
</dbReference>
<dbReference type="PANTHER" id="PTHR43215:SF14">
    <property type="entry name" value="RADIAL SPOKE HEAD 1 HOMOLOG"/>
    <property type="match status" value="1"/>
</dbReference>
<name>A0A449BZF6_PLAVN</name>
<dbReference type="Pfam" id="PF02493">
    <property type="entry name" value="MORN"/>
    <property type="match status" value="6"/>
</dbReference>
<gene>
    <name evidence="3" type="ORF">PVVCY_1400670</name>
</gene>
<organism evidence="3 4">
    <name type="scientific">Plasmodium vinckei vinckei</name>
    <dbReference type="NCBI Taxonomy" id="54757"/>
    <lineage>
        <taxon>Eukaryota</taxon>
        <taxon>Sar</taxon>
        <taxon>Alveolata</taxon>
        <taxon>Apicomplexa</taxon>
        <taxon>Aconoidasida</taxon>
        <taxon>Haemosporida</taxon>
        <taxon>Plasmodiidae</taxon>
        <taxon>Plasmodium</taxon>
        <taxon>Plasmodium (Vinckeia)</taxon>
    </lineage>
</organism>
<dbReference type="OrthoDB" id="377104at2759"/>
<protein>
    <recommendedName>
        <fullName evidence="5">MORN repeat protein</fullName>
    </recommendedName>
</protein>
<accession>A0A449BZF6</accession>
<dbReference type="GeneID" id="19959484"/>
<feature type="compositionally biased region" description="Basic and acidic residues" evidence="2">
    <location>
        <begin position="424"/>
        <end position="435"/>
    </location>
</feature>
<sequence>MDLFIDKQEELEINNYNNTCILDNIQSPVKKCNNENDEEKEECKDDKLLPCYIEIINNDLIIYFFDKYNNSISWKIDKGYYLIKIKDTTNVYDDKKNKITSNQRSKSNDFYKYSFSENIYLSSDDDDDSSNSFITSFNKGYSADNNDYMITERVGQTRIRRRKKRKKKKKKHIEDLNKEHTHNFNLLKPNDDEIRTNPILMNSEINGLVKTLYIFSDCFFNLKDTLKKNSCIFYMCQKEYLYENDFSCNNEVSNIQLVIKIKQSIIPKLRGEVSINYDKFNNLNETNKFLIRQKLKDISLNISKIYKYNDSIIEDMFYVDAKSQHIEINIENENNKTIFYINPSNHIFQNEIVYSSYSFNANKELKPSANNWYEINIFTNYFYKKKVYELIENYNHVENAIKEQSSTITDDWHIRRDKSNNLDEYKSSSDDKTIEDYSESEYKDDDNTCITSEVEQYNQEKKTDISNENSNIDQNEVKYKFSNILKTIERMRTSTFFSGKFGEDPTKIVYKELIFYDKNKETFCKYVGNIKNKLYNGKGKLYDKSNSLIYDGGWLNSEKNGKGKLLFKYFNIWYLYEGEFYRDEIVGKGIISLIDKEYVKGIETNKINKLCPLLIKTNFSNKHKNEQKNNKQNEKIKYNQDETPFDKELLLQIEKTAMASYSSTNNVDFWTKEIIDIYFPYLKKWDIYSIYCSSNIENIKKKKDIFEANQHNFKNAIGYPSFEFKSGYNETVEEEYQSDSAMDEACRSNSGINMKMEIKNDFENQNFRENNQNDNTKESSDDEYIPNETKNLTNENFSKIYENKKKWTEEIFYSNNETSKLQKDFFEFIKNKNELKLYYPILSKNIGLTKIIYADKSEYFGPINNKGQPNTNEKFPKGFFNNENFFYEGELKNFLPHGYGVLKNKDNDKNTYIGFWKNGYREGTGTLNIKNKKYVIQGNFTKDQIHDNINIYVKDEKISKIQISNINKKFKKMKIFFRNGYIFYGHFCKKYQRNGLGILIDTNNKILYHGYYKNDVIDKFCYILRHKDNTIYCGNLQRGFKKGFGKLYYEEQLKLNDQHEFNLSLSDAKTLARKLEAYDGIDISTNIPFNVPFDSNHTIYIGYWNKNKISHFGSCNLKNGIYKGDISQSKKDGIGIYIYKKKKSNKNKNRYILSYFKKDKIHTMGKYYNEHDKLKVYQFEKEQIKQATDAYHKCFCKQKINPSILKTDKLNINHEYDAYINITLTDILSSIMPDVFDQSTSFINYLHCPFKFDLNYFLKK</sequence>
<dbReference type="KEGG" id="pvv:PVVCY_1400670"/>
<dbReference type="SUPFAM" id="SSF82185">
    <property type="entry name" value="Histone H3 K4-specific methyltransferase SET7/9 N-terminal domain"/>
    <property type="match status" value="3"/>
</dbReference>
<dbReference type="InterPro" id="IPR003409">
    <property type="entry name" value="MORN"/>
</dbReference>
<dbReference type="SMART" id="SM00698">
    <property type="entry name" value="MORN"/>
    <property type="match status" value="6"/>
</dbReference>
<dbReference type="PANTHER" id="PTHR43215">
    <property type="entry name" value="RADIAL SPOKE HEAD 1 HOMOLOG"/>
    <property type="match status" value="1"/>
</dbReference>
<keyword evidence="1" id="KW-0677">Repeat</keyword>
<evidence type="ECO:0000256" key="2">
    <source>
        <dbReference type="SAM" id="MobiDB-lite"/>
    </source>
</evidence>
<evidence type="ECO:0000256" key="1">
    <source>
        <dbReference type="ARBA" id="ARBA00022737"/>
    </source>
</evidence>
<feature type="region of interest" description="Disordered" evidence="2">
    <location>
        <begin position="424"/>
        <end position="444"/>
    </location>
</feature>